<proteinExistence type="predicted"/>
<feature type="domain" description="DUF6922" evidence="1">
    <location>
        <begin position="14"/>
        <end position="65"/>
    </location>
</feature>
<protein>
    <recommendedName>
        <fullName evidence="1">DUF6922 domain-containing protein</fullName>
    </recommendedName>
</protein>
<organism evidence="2 3">
    <name type="scientific">Capnocytophaga leadbetteri</name>
    <dbReference type="NCBI Taxonomy" id="327575"/>
    <lineage>
        <taxon>Bacteria</taxon>
        <taxon>Pseudomonadati</taxon>
        <taxon>Bacteroidota</taxon>
        <taxon>Flavobacteriia</taxon>
        <taxon>Flavobacteriales</taxon>
        <taxon>Flavobacteriaceae</taxon>
        <taxon>Capnocytophaga</taxon>
    </lineage>
</organism>
<dbReference type="Pfam" id="PF21956">
    <property type="entry name" value="DUF6922"/>
    <property type="match status" value="1"/>
</dbReference>
<dbReference type="RefSeq" id="WP_095914902.1">
    <property type="nucleotide sequence ID" value="NZ_CAUUPF010000008.1"/>
</dbReference>
<sequence>MKNTFLDKKIRENIHPRVFWDCNFEELDIKKDKVFIIGRVLMRGTDKEIHFIEDNFSLKEIKEAVEKSTEVDDICVNYYRKLYLYETRRK</sequence>
<accession>A0A250FFY2</accession>
<evidence type="ECO:0000313" key="3">
    <source>
        <dbReference type="Proteomes" id="UP000217276"/>
    </source>
</evidence>
<evidence type="ECO:0000259" key="1">
    <source>
        <dbReference type="Pfam" id="PF21956"/>
    </source>
</evidence>
<dbReference type="KEGG" id="clk:CGC53_08960"/>
<name>A0A250FFY2_9FLAO</name>
<gene>
    <name evidence="2" type="ORF">CGC53_08960</name>
</gene>
<reference evidence="3" key="1">
    <citation type="submission" date="2017-06" db="EMBL/GenBank/DDBJ databases">
        <title>Capnocytophaga spp. assemblies.</title>
        <authorList>
            <person name="Gulvik C.A."/>
        </authorList>
    </citation>
    <scope>NUCLEOTIDE SEQUENCE [LARGE SCALE GENOMIC DNA]</scope>
    <source>
        <strain evidence="3">H6253</strain>
    </source>
</reference>
<dbReference type="InterPro" id="IPR053830">
    <property type="entry name" value="DUF6922"/>
</dbReference>
<evidence type="ECO:0000313" key="2">
    <source>
        <dbReference type="EMBL" id="ATA82958.1"/>
    </source>
</evidence>
<dbReference type="EMBL" id="CP022384">
    <property type="protein sequence ID" value="ATA82958.1"/>
    <property type="molecule type" value="Genomic_DNA"/>
</dbReference>
<dbReference type="AlphaFoldDB" id="A0A250FFY2"/>
<dbReference type="Proteomes" id="UP000217276">
    <property type="component" value="Chromosome"/>
</dbReference>
<keyword evidence="3" id="KW-1185">Reference proteome</keyword>